<feature type="non-terminal residue" evidence="1">
    <location>
        <position position="1"/>
    </location>
</feature>
<dbReference type="EMBL" id="JAKZMO010000028">
    <property type="protein sequence ID" value="MDG5486034.1"/>
    <property type="molecule type" value="Genomic_DNA"/>
</dbReference>
<comment type="caution">
    <text evidence="1">The sequence shown here is derived from an EMBL/GenBank/DDBJ whole genome shotgun (WGS) entry which is preliminary data.</text>
</comment>
<sequence>RPPLNVVLRPSHADADVDGQMPDVRRYGNAVPALSRSDVAAFAVRLDHSLAVVVILRGFI</sequence>
<gene>
    <name evidence="1" type="ORF">MNO81_24845</name>
</gene>
<evidence type="ECO:0000313" key="2">
    <source>
        <dbReference type="Proteomes" id="UP001154266"/>
    </source>
</evidence>
<accession>A0ABT6GXH2</accession>
<organism evidence="1 2">
    <name type="scientific">Mycolicibacterium gadium</name>
    <name type="common">Mycobacterium gadium</name>
    <dbReference type="NCBI Taxonomy" id="1794"/>
    <lineage>
        <taxon>Bacteria</taxon>
        <taxon>Bacillati</taxon>
        <taxon>Actinomycetota</taxon>
        <taxon>Actinomycetes</taxon>
        <taxon>Mycobacteriales</taxon>
        <taxon>Mycobacteriaceae</taxon>
        <taxon>Mycolicibacterium</taxon>
    </lineage>
</organism>
<proteinExistence type="predicted"/>
<evidence type="ECO:0000313" key="1">
    <source>
        <dbReference type="EMBL" id="MDG5486034.1"/>
    </source>
</evidence>
<name>A0ABT6GXH2_MYCGU</name>
<dbReference type="RefSeq" id="WP_278223317.1">
    <property type="nucleotide sequence ID" value="NZ_JAKZMO010000028.1"/>
</dbReference>
<protein>
    <submittedName>
        <fullName evidence="1">Uncharacterized protein</fullName>
    </submittedName>
</protein>
<reference evidence="1" key="1">
    <citation type="journal article" date="2023" name="Environ. Microbiol.">
        <title>The 2-methylpropene degradation pathway in Mycobacteriaceae family strains.</title>
        <authorList>
            <person name="Helbich S."/>
            <person name="Barrantes I."/>
            <person name="Dos Anjos Borges L.G."/>
            <person name="Pieper D.H."/>
            <person name="Vainshtein Y."/>
            <person name="Sohn K."/>
            <person name="Engesser K.H."/>
        </authorList>
    </citation>
    <scope>NUCLEOTIDE SEQUENCE</scope>
    <source>
        <strain evidence="1">IBE100</strain>
    </source>
</reference>
<keyword evidence="2" id="KW-1185">Reference proteome</keyword>
<dbReference type="Proteomes" id="UP001154266">
    <property type="component" value="Unassembled WGS sequence"/>
</dbReference>